<gene>
    <name evidence="5" type="ORF">KEF29_26890</name>
</gene>
<dbReference type="Gene3D" id="2.130.10.10">
    <property type="entry name" value="YVTN repeat-like/Quinoprotein amine dehydrogenase"/>
    <property type="match status" value="5"/>
</dbReference>
<proteinExistence type="predicted"/>
<dbReference type="InterPro" id="IPR011047">
    <property type="entry name" value="Quinoprotein_ADH-like_sf"/>
</dbReference>
<feature type="repeat" description="WD" evidence="3">
    <location>
        <begin position="1184"/>
        <end position="1205"/>
    </location>
</feature>
<dbReference type="Pfam" id="PF00656">
    <property type="entry name" value="Peptidase_C14"/>
    <property type="match status" value="1"/>
</dbReference>
<dbReference type="InterPro" id="IPR001680">
    <property type="entry name" value="WD40_rpt"/>
</dbReference>
<dbReference type="InterPro" id="IPR027417">
    <property type="entry name" value="P-loop_NTPase"/>
</dbReference>
<dbReference type="PROSITE" id="PS50082">
    <property type="entry name" value="WD_REPEATS_2"/>
    <property type="match status" value="7"/>
</dbReference>
<dbReference type="GO" id="GO:0006508">
    <property type="term" value="P:proteolysis"/>
    <property type="evidence" value="ECO:0007669"/>
    <property type="project" value="InterPro"/>
</dbReference>
<dbReference type="PRINTS" id="PR00320">
    <property type="entry name" value="GPROTEINBRPT"/>
</dbReference>
<accession>A0A941J3Z4</accession>
<evidence type="ECO:0000256" key="1">
    <source>
        <dbReference type="ARBA" id="ARBA00022574"/>
    </source>
</evidence>
<feature type="domain" description="Peptidase C14 caspase" evidence="4">
    <location>
        <begin position="24"/>
        <end position="203"/>
    </location>
</feature>
<dbReference type="GO" id="GO:0004197">
    <property type="term" value="F:cysteine-type endopeptidase activity"/>
    <property type="evidence" value="ECO:0007669"/>
    <property type="project" value="InterPro"/>
</dbReference>
<feature type="repeat" description="WD" evidence="3">
    <location>
        <begin position="1135"/>
        <end position="1157"/>
    </location>
</feature>
<evidence type="ECO:0000313" key="6">
    <source>
        <dbReference type="Proteomes" id="UP000682308"/>
    </source>
</evidence>
<dbReference type="SUPFAM" id="SSF52540">
    <property type="entry name" value="P-loop containing nucleoside triphosphate hydrolases"/>
    <property type="match status" value="1"/>
</dbReference>
<protein>
    <submittedName>
        <fullName evidence="5">Caspase family protein</fullName>
    </submittedName>
</protein>
<dbReference type="PROSITE" id="PS00678">
    <property type="entry name" value="WD_REPEATS_1"/>
    <property type="match status" value="4"/>
</dbReference>
<evidence type="ECO:0000313" key="5">
    <source>
        <dbReference type="EMBL" id="MBR8641805.1"/>
    </source>
</evidence>
<dbReference type="SMART" id="SM00320">
    <property type="entry name" value="WD40"/>
    <property type="match status" value="9"/>
</dbReference>
<reference evidence="5 6" key="1">
    <citation type="submission" date="2021-04" db="EMBL/GenBank/DDBJ databases">
        <title>Characterization of the biosynthetic gene cluster of new lipopeptides with antitumor activity in the genome of the marine Streptomyces PHM034.</title>
        <authorList>
            <person name="Ceniceros A."/>
            <person name="Canedo L."/>
            <person name="Mendez C."/>
            <person name="Olano C."/>
            <person name="Schleissner C."/>
            <person name="Cuevas C."/>
            <person name="De La Calle F."/>
            <person name="Salas J.A."/>
        </authorList>
    </citation>
    <scope>NUCLEOTIDE SEQUENCE [LARGE SCALE GENOMIC DNA]</scope>
    <source>
        <strain evidence="5 6">PHM034</strain>
    </source>
</reference>
<evidence type="ECO:0000259" key="4">
    <source>
        <dbReference type="Pfam" id="PF00656"/>
    </source>
</evidence>
<keyword evidence="2" id="KW-0677">Repeat</keyword>
<sequence length="1422" mass="151593">MVRSLRRATSGEYVPHGAERRFLVSIGVGAYRDAGIADLPQALPDATRVRDLLAPMGYEPALAEVSANPTADALRRGIDRWAAGTDLGPRDVVVLYFAGHGAKAPDRHYLLCADTEPGLWSSALASEDLCRPLMYSPLGHLLVIVDTCYAGAGATDLATLAAELATTQRGAAGRWLLASARGKEQARENAFVDALSDVLARPRAGAHPEFVGVREVTERINEHFRTRHLRQHARMFTVDSDGHAPFFRNPAHIAGLPVDDLDVAAMARLRGRTRGHFDPRGRGLEHLGEYGDHFVGRTSALAELARWLHEPHDRRARIVTGGPGSGKSALLGRLLLLSDPDHPARTRTPAEALPPPGMPVVPLHARRAGLEDLTAALGGAIGLPGAERDDLLEALSRRTKPVTVVVDALDEAGTSGDGLEGTRIACELLQPLSTLPALRLVVGTRRPLLAALGHATVVLDLDQPGHFTAADVTAYARGLLMDAHDPDSRSPYRGRPEAVEPVARAIADRAGNCFLVARMTARALVHGQVQVDLARPGWEQGLPSDAGQAFAAYLARFGPHRAKVVRLLRPLAYAQGAGLPWSTLWAPVAEALSGVGCPHEDLEWLHESAGSYLVETAAPGGSVYRLFHETMAEYLRTPGGGTTAHRAIVDALLAQVPEDPLTHRRDWTSAHPYIRNHLADHAAAGGVLDRLLDDSGFLVHASPVSLMRALRTAPPSPGRLPASIYRASAIAHTDATPTQRQDVLAIDAARFNQPAGRLRDIARQRPWRPLWATGNLVHPAMRSALTGHSGSAAVACVGIDGRPHAVTVDGGRLDFRDNRFSDGTVRVWDLTTGAQTAAFTGHRGEISDVDCYTHEGRPYAVTISPEDLLGNGKGDGTVRVWNLADGTSRRIRPGYLGLMVAVAATVIDGHPHAVTVNQTGEASVRVWNLTTGALRLQLTGHSGAVSSVVCCTVDGRPHAVVGCFDSKVWVWDLTTGIPRAALAGHTSTVTAVACTQIDGHPHAVSGASDRTVRVWNLTHGTERAVLTGHTSDVYAVACTDIDGRPHAVTGDQYREVRVWDLTDGGQRALLKSPSGLSRSFACTTVGGRPHAVTSGYDTAHVWDLTESTHGRITRPGHSASLSAAACATIDGRPHVITGARDDTLRVWDLRAGTVRAVLTGHGGTTWGGGPALSCTTIDGRPHAVSGAPDKTVRVWDLTEGVQHSVRTGHTNTVHSVACTTVDGRPHAISASADNTVRVWDLTDETGPERIIRVWFRSGHQHYGLACADIDGRPHVLVAGGVREREVHVRDLTDDTAQTVLACDMAGVTALACTDIAGTPHAVLCGNGIEVWNLARGTRRATLARHPDRVSAVACARVDGRPFAFTTRSDRTVRMWDLETNEPVETITLPMAGGSIAVTGDALVVTMSEEVVVLTRQGGDLTA</sequence>
<dbReference type="InterPro" id="IPR020472">
    <property type="entry name" value="WD40_PAC1"/>
</dbReference>
<dbReference type="CDD" id="cd00200">
    <property type="entry name" value="WD40"/>
    <property type="match status" value="1"/>
</dbReference>
<feature type="repeat" description="WD" evidence="3">
    <location>
        <begin position="982"/>
        <end position="1025"/>
    </location>
</feature>
<dbReference type="PANTHER" id="PTHR19848:SF8">
    <property type="entry name" value="F-BOX AND WD REPEAT DOMAIN CONTAINING 7"/>
    <property type="match status" value="1"/>
</dbReference>
<feature type="repeat" description="WD" evidence="3">
    <location>
        <begin position="822"/>
        <end position="838"/>
    </location>
</feature>
<dbReference type="SUPFAM" id="SSF50978">
    <property type="entry name" value="WD40 repeat-like"/>
    <property type="match status" value="1"/>
</dbReference>
<dbReference type="Proteomes" id="UP000682308">
    <property type="component" value="Unassembled WGS sequence"/>
</dbReference>
<feature type="repeat" description="WD" evidence="3">
    <location>
        <begin position="1206"/>
        <end position="1241"/>
    </location>
</feature>
<comment type="caution">
    <text evidence="5">The sequence shown here is derived from an EMBL/GenBank/DDBJ whole genome shotgun (WGS) entry which is preliminary data.</text>
</comment>
<evidence type="ECO:0000256" key="3">
    <source>
        <dbReference type="PROSITE-ProRule" id="PRU00221"/>
    </source>
</evidence>
<dbReference type="SUPFAM" id="SSF52129">
    <property type="entry name" value="Caspase-like"/>
    <property type="match status" value="1"/>
</dbReference>
<dbReference type="InterPro" id="IPR019775">
    <property type="entry name" value="WD40_repeat_CS"/>
</dbReference>
<feature type="repeat" description="WD" evidence="3">
    <location>
        <begin position="1342"/>
        <end position="1385"/>
    </location>
</feature>
<dbReference type="InterPro" id="IPR036322">
    <property type="entry name" value="WD40_repeat_dom_sf"/>
</dbReference>
<feature type="repeat" description="WD" evidence="3">
    <location>
        <begin position="851"/>
        <end position="891"/>
    </location>
</feature>
<dbReference type="Gene3D" id="3.40.50.1460">
    <property type="match status" value="1"/>
</dbReference>
<evidence type="ECO:0000256" key="2">
    <source>
        <dbReference type="ARBA" id="ARBA00022737"/>
    </source>
</evidence>
<dbReference type="SUPFAM" id="SSF50998">
    <property type="entry name" value="Quinoprotein alcohol dehydrogenase-like"/>
    <property type="match status" value="1"/>
</dbReference>
<dbReference type="InterPro" id="IPR015943">
    <property type="entry name" value="WD40/YVTN_repeat-like_dom_sf"/>
</dbReference>
<dbReference type="PROSITE" id="PS50294">
    <property type="entry name" value="WD_REPEATS_REGION"/>
    <property type="match status" value="2"/>
</dbReference>
<organism evidence="5 6">
    <name type="scientific">Streptomyces tuirus</name>
    <dbReference type="NCBI Taxonomy" id="68278"/>
    <lineage>
        <taxon>Bacteria</taxon>
        <taxon>Bacillati</taxon>
        <taxon>Actinomycetota</taxon>
        <taxon>Actinomycetes</taxon>
        <taxon>Kitasatosporales</taxon>
        <taxon>Streptomycetaceae</taxon>
        <taxon>Streptomyces</taxon>
    </lineage>
</organism>
<dbReference type="Pfam" id="PF00400">
    <property type="entry name" value="WD40"/>
    <property type="match status" value="3"/>
</dbReference>
<dbReference type="PANTHER" id="PTHR19848">
    <property type="entry name" value="WD40 REPEAT PROTEIN"/>
    <property type="match status" value="1"/>
</dbReference>
<name>A0A941J3Z4_9ACTN</name>
<dbReference type="EMBL" id="JAGTPG010000002">
    <property type="protein sequence ID" value="MBR8641805.1"/>
    <property type="molecule type" value="Genomic_DNA"/>
</dbReference>
<dbReference type="InterPro" id="IPR011600">
    <property type="entry name" value="Pept_C14_caspase"/>
</dbReference>
<dbReference type="InterPro" id="IPR029030">
    <property type="entry name" value="Caspase-like_dom_sf"/>
</dbReference>
<keyword evidence="1 3" id="KW-0853">WD repeat</keyword>
<keyword evidence="6" id="KW-1185">Reference proteome</keyword>